<evidence type="ECO:0000313" key="1">
    <source>
        <dbReference type="EMBL" id="GCC53298.1"/>
    </source>
</evidence>
<organism evidence="1 2">
    <name type="scientific">Chryseotalea sanaruensis</name>
    <dbReference type="NCBI Taxonomy" id="2482724"/>
    <lineage>
        <taxon>Bacteria</taxon>
        <taxon>Pseudomonadati</taxon>
        <taxon>Bacteroidota</taxon>
        <taxon>Cytophagia</taxon>
        <taxon>Cytophagales</taxon>
        <taxon>Chryseotaleaceae</taxon>
        <taxon>Chryseotalea</taxon>
    </lineage>
</organism>
<proteinExistence type="predicted"/>
<sequence>MKNILLWAAMAVIFSSFECMERCNESEPPPFIECLFIFEDADNINLLTSNQLSLASIEMRSVESGELLTFTEYNGGILVNFSEGEENFTLTTLLKDFEFAVEVDSFEGECNRVYELSAFSIDGRSITFTQPVFTFRF</sequence>
<dbReference type="Proteomes" id="UP000288227">
    <property type="component" value="Unassembled WGS sequence"/>
</dbReference>
<protein>
    <submittedName>
        <fullName evidence="1">Uncharacterized protein</fullName>
    </submittedName>
</protein>
<dbReference type="AlphaFoldDB" id="A0A401UEG0"/>
<comment type="caution">
    <text evidence="1">The sequence shown here is derived from an EMBL/GenBank/DDBJ whole genome shotgun (WGS) entry which is preliminary data.</text>
</comment>
<keyword evidence="2" id="KW-1185">Reference proteome</keyword>
<dbReference type="EMBL" id="BHXQ01000007">
    <property type="protein sequence ID" value="GCC53298.1"/>
    <property type="molecule type" value="Genomic_DNA"/>
</dbReference>
<accession>A0A401UEG0</accession>
<evidence type="ECO:0000313" key="2">
    <source>
        <dbReference type="Proteomes" id="UP000288227"/>
    </source>
</evidence>
<reference evidence="1 2" key="1">
    <citation type="submission" date="2018-11" db="EMBL/GenBank/DDBJ databases">
        <title>Chryseotalea sanarue gen. nov., sp., nov., a member of the family Cytophagaceae, isolated from a brackish lake in Hamamatsu Japan.</title>
        <authorList>
            <person name="Maejima Y."/>
            <person name="Iino T."/>
            <person name="Muraguchi Y."/>
            <person name="Fukuda K."/>
            <person name="Ohkuma M."/>
            <person name="Moriuchi R."/>
            <person name="Dohra H."/>
            <person name="Kimbara K."/>
            <person name="Shintani M."/>
        </authorList>
    </citation>
    <scope>NUCLEOTIDE SEQUENCE [LARGE SCALE GENOMIC DNA]</scope>
    <source>
        <strain evidence="1 2">Ys</strain>
    </source>
</reference>
<name>A0A401UEG0_9BACT</name>
<gene>
    <name evidence="1" type="ORF">SanaruYs_35410</name>
</gene>
<dbReference type="RefSeq" id="WP_127123948.1">
    <property type="nucleotide sequence ID" value="NZ_BHXQ01000007.1"/>
</dbReference>